<name>A0A916K9C2_9BACL</name>
<evidence type="ECO:0000256" key="4">
    <source>
        <dbReference type="ARBA" id="ARBA00022729"/>
    </source>
</evidence>
<dbReference type="InterPro" id="IPR057336">
    <property type="entry name" value="GerAC_N"/>
</dbReference>
<evidence type="ECO:0000256" key="3">
    <source>
        <dbReference type="ARBA" id="ARBA00022544"/>
    </source>
</evidence>
<evidence type="ECO:0000259" key="9">
    <source>
        <dbReference type="Pfam" id="PF05504"/>
    </source>
</evidence>
<comment type="similarity">
    <text evidence="2">Belongs to the GerABKC lipoprotein family.</text>
</comment>
<dbReference type="NCBIfam" id="TIGR02887">
    <property type="entry name" value="spore_ger_x_C"/>
    <property type="match status" value="1"/>
</dbReference>
<dbReference type="Pfam" id="PF25198">
    <property type="entry name" value="Spore_GerAC_N"/>
    <property type="match status" value="1"/>
</dbReference>
<protein>
    <recommendedName>
        <fullName evidence="13">Ger(X)C family spore germination protein</fullName>
    </recommendedName>
</protein>
<dbReference type="RefSeq" id="WP_218094935.1">
    <property type="nucleotide sequence ID" value="NZ_CAJVAS010000035.1"/>
</dbReference>
<gene>
    <name evidence="11" type="ORF">PAESOLCIP111_05213</name>
</gene>
<feature type="domain" description="Spore germination protein N-terminal" evidence="10">
    <location>
        <begin position="27"/>
        <end position="190"/>
    </location>
</feature>
<dbReference type="InterPro" id="IPR008844">
    <property type="entry name" value="Spore_GerAC-like"/>
</dbReference>
<keyword evidence="7" id="KW-0449">Lipoprotein</keyword>
<evidence type="ECO:0000313" key="12">
    <source>
        <dbReference type="Proteomes" id="UP000693672"/>
    </source>
</evidence>
<keyword evidence="5" id="KW-0472">Membrane</keyword>
<evidence type="ECO:0000256" key="5">
    <source>
        <dbReference type="ARBA" id="ARBA00023136"/>
    </source>
</evidence>
<dbReference type="Pfam" id="PF05504">
    <property type="entry name" value="Spore_GerAC"/>
    <property type="match status" value="1"/>
</dbReference>
<feature type="domain" description="Spore germination GerAC-like C-terminal" evidence="9">
    <location>
        <begin position="200"/>
        <end position="375"/>
    </location>
</feature>
<evidence type="ECO:0000256" key="7">
    <source>
        <dbReference type="ARBA" id="ARBA00023288"/>
    </source>
</evidence>
<evidence type="ECO:0000256" key="6">
    <source>
        <dbReference type="ARBA" id="ARBA00023139"/>
    </source>
</evidence>
<dbReference type="InterPro" id="IPR046953">
    <property type="entry name" value="Spore_GerAC-like_C"/>
</dbReference>
<reference evidence="11" key="1">
    <citation type="submission" date="2021-06" db="EMBL/GenBank/DDBJ databases">
        <authorList>
            <person name="Criscuolo A."/>
        </authorList>
    </citation>
    <scope>NUCLEOTIDE SEQUENCE</scope>
    <source>
        <strain evidence="11">CIP111600</strain>
    </source>
</reference>
<sequence length="378" mass="42633">MKKSKAAGTAGLLIMAAALATGCLHTKVLERLGLVIVAGIDMAPGDQLNGTSVLYEIDPEARERSNVISSTAYTVKGIRLKNNAESRKMLVSGQLRVLLLHEELAKRGLTSIVDTFTRDPDIGSGVYLAISQQPAFDILTRRYPEISNVGEYLFQSIKQNMESEQMISAMLHEFVRDLDSPGIDASLPYVVQQDDELRLQGAALFRGDKMAGTIPLKEVLFLRLLKKRYTTGFFELTLPQAAIISQDKQPEKRKHTYVTLDSIHSKSSISVLDPQQPLFHIKLRLRARLLEISVPVDLRERRHLRQIEHAVNEEIKRSLERLLQKTQKLAVDPVGFGNKYRARIRHSGLTIEQWQQIYPKAKFRIEVSTNLLRTGQTD</sequence>
<evidence type="ECO:0008006" key="13">
    <source>
        <dbReference type="Google" id="ProtNLM"/>
    </source>
</evidence>
<dbReference type="PROSITE" id="PS51257">
    <property type="entry name" value="PROKAR_LIPOPROTEIN"/>
    <property type="match status" value="1"/>
</dbReference>
<evidence type="ECO:0000313" key="11">
    <source>
        <dbReference type="EMBL" id="CAG7646654.1"/>
    </source>
</evidence>
<keyword evidence="6" id="KW-0564">Palmitate</keyword>
<evidence type="ECO:0000256" key="1">
    <source>
        <dbReference type="ARBA" id="ARBA00004635"/>
    </source>
</evidence>
<evidence type="ECO:0000259" key="10">
    <source>
        <dbReference type="Pfam" id="PF25198"/>
    </source>
</evidence>
<dbReference type="PANTHER" id="PTHR35789:SF1">
    <property type="entry name" value="SPORE GERMINATION PROTEIN B3"/>
    <property type="match status" value="1"/>
</dbReference>
<dbReference type="GO" id="GO:0009847">
    <property type="term" value="P:spore germination"/>
    <property type="evidence" value="ECO:0007669"/>
    <property type="project" value="InterPro"/>
</dbReference>
<dbReference type="Proteomes" id="UP000693672">
    <property type="component" value="Unassembled WGS sequence"/>
</dbReference>
<evidence type="ECO:0000256" key="8">
    <source>
        <dbReference type="SAM" id="SignalP"/>
    </source>
</evidence>
<comment type="subcellular location">
    <subcellularLocation>
        <location evidence="1">Membrane</location>
        <topology evidence="1">Lipid-anchor</topology>
    </subcellularLocation>
</comment>
<dbReference type="GO" id="GO:0016020">
    <property type="term" value="C:membrane"/>
    <property type="evidence" value="ECO:0007669"/>
    <property type="project" value="UniProtKB-SubCell"/>
</dbReference>
<proteinExistence type="inferred from homology"/>
<accession>A0A916K9C2</accession>
<feature type="signal peptide" evidence="8">
    <location>
        <begin position="1"/>
        <end position="20"/>
    </location>
</feature>
<organism evidence="11 12">
    <name type="scientific">Paenibacillus solanacearum</name>
    <dbReference type="NCBI Taxonomy" id="2048548"/>
    <lineage>
        <taxon>Bacteria</taxon>
        <taxon>Bacillati</taxon>
        <taxon>Bacillota</taxon>
        <taxon>Bacilli</taxon>
        <taxon>Bacillales</taxon>
        <taxon>Paenibacillaceae</taxon>
        <taxon>Paenibacillus</taxon>
    </lineage>
</organism>
<feature type="chain" id="PRO_5039519051" description="Ger(X)C family spore germination protein" evidence="8">
    <location>
        <begin position="21"/>
        <end position="378"/>
    </location>
</feature>
<dbReference type="AlphaFoldDB" id="A0A916K9C2"/>
<dbReference type="EMBL" id="CAJVAS010000035">
    <property type="protein sequence ID" value="CAG7646654.1"/>
    <property type="molecule type" value="Genomic_DNA"/>
</dbReference>
<evidence type="ECO:0000256" key="2">
    <source>
        <dbReference type="ARBA" id="ARBA00007886"/>
    </source>
</evidence>
<dbReference type="PANTHER" id="PTHR35789">
    <property type="entry name" value="SPORE GERMINATION PROTEIN B3"/>
    <property type="match status" value="1"/>
</dbReference>
<keyword evidence="4 8" id="KW-0732">Signal</keyword>
<keyword evidence="3" id="KW-0309">Germination</keyword>
<comment type="caution">
    <text evidence="11">The sequence shown here is derived from an EMBL/GenBank/DDBJ whole genome shotgun (WGS) entry which is preliminary data.</text>
</comment>
<keyword evidence="12" id="KW-1185">Reference proteome</keyword>